<keyword evidence="4" id="KW-0812">Transmembrane</keyword>
<evidence type="ECO:0008006" key="9">
    <source>
        <dbReference type="Google" id="ProtNLM"/>
    </source>
</evidence>
<feature type="compositionally biased region" description="Basic and acidic residues" evidence="3">
    <location>
        <begin position="7043"/>
        <end position="7073"/>
    </location>
</feature>
<dbReference type="PANTHER" id="PTHR16166:SF93">
    <property type="entry name" value="INTERMEMBRANE LIPID TRANSFER PROTEIN VPS13"/>
    <property type="match status" value="1"/>
</dbReference>
<feature type="region of interest" description="Disordered" evidence="3">
    <location>
        <begin position="4124"/>
        <end position="4149"/>
    </location>
</feature>
<reference evidence="6" key="4">
    <citation type="submission" date="2019-05" db="EMBL/GenBank/DDBJ databases">
        <authorList>
            <consortium name="Pathogen Informatics"/>
        </authorList>
    </citation>
    <scope>NUCLEOTIDE SEQUENCE</scope>
    <source>
        <strain evidence="6">17X</strain>
    </source>
</reference>
<reference evidence="6" key="3">
    <citation type="submission" date="2014-05" db="EMBL/GenBank/DDBJ databases">
        <authorList>
            <person name="Aslett M.A."/>
            <person name="De Silva N."/>
        </authorList>
    </citation>
    <scope>NUCLEOTIDE SEQUENCE</scope>
    <source>
        <strain evidence="6">17X</strain>
    </source>
</reference>
<feature type="region of interest" description="Disordered" evidence="3">
    <location>
        <begin position="7001"/>
        <end position="7030"/>
    </location>
</feature>
<dbReference type="KEGG" id="pyo:PY17X_1362500"/>
<dbReference type="GO" id="GO:0006623">
    <property type="term" value="P:protein targeting to vacuole"/>
    <property type="evidence" value="ECO:0007669"/>
    <property type="project" value="TreeGrafter"/>
</dbReference>
<feature type="coiled-coil region" evidence="2">
    <location>
        <begin position="4223"/>
        <end position="4250"/>
    </location>
</feature>
<gene>
    <name evidence="6" type="ORF">PY17X_1362500</name>
    <name evidence="5" type="ORF">PYYM_1358900</name>
</gene>
<sequence length="7130" mass="841905">MFQKFLSDTLNKILGNFIYGLNDEQYGLSDLLTGKLELTNIHLKQSVIDLIDIPCRLNFGCIGYFKINLPLFYFMKNPINVYIEDVVIVLSTIPSKYLDDKLYKEKYIENKKNALLSSEYRAIVCSIEGGVIWQMLLSLVNNINISIKNIQIRIEDFTTNPSNCFAFGINIEELFLSLPKEGLPFKRDGYYTKKNELVNNTMINMITVKKLGVYMDSLDMKKIMNKKHYTQWNNLLFNNFNTVDTPHKSNIGSKKERKRKKLNKKLYNKKKKNIKSNQENLNDFQNVINIIKHNYYKNSRNELNINNISKANTLFPKGNDAIFELPHNNNNTQNKQNGDIVNNINNSENNEDNKQNSKYTLPISSFYNFSIFSKSQNKNFPQIDNLSIDNNISWTACIINFADSLEHVKLKDKREELVKRKIDRKRNKYMNNEDVNKKTTRKKLKCDSIEKENNVYMQSNNDFNDHLKFKELQTISDNPEFSYIHKTLSFFSIKSSDSKNYIKNNLKKYSNDGKNDKLSNAHECGGSDGYYTAKEDTNDIEFDNNEKQRLNKYKKGIIKKIQNKYGPCSNEYYDTVDNLKTFRYNIHNSCFYNNGDNIYLNFFSDPENNIRTKNNNKIKFKGSPSYYRRHNSMINNFERNMKLENKKKEKEKIIKQGKFNKYIKKNEIKEKIRKKKKEKINSIYLLHEKAYKINKSKLNAFYLFLRLIKNIKHEYIINPDSFDGHAEIYLSLIPTDHGHLPFSRCFSSWGIQKRSANEYDECLPRLSVFFTLKNIKIIFSDNQMSNIVKWLNYNFITYSTWKTGILSQFEKTEATNEEEISYINNWVLKLLDTHSSKEEKLEAEKYCEEFESTHSINIINLLRNKAFCKLQALKTEVELKKEDPINEMEADKICENGNENETRGQYINEKFNEINNVIKKDDHNKEIKKVANESINFLKNLMKNQKAYNKIKNSFREKVFTIDICLDICIINSTFLLTIETSKIVNTRTVNFVKTYAILMNCIHYHNQISNTHELKNSIDIELYPLTILLITNNLNNKYIKPEVNVLYILTNSEKKNTYDEYRKTFLFDMKNFAFLKKYNILKRKKTDNNIKTINQPDVQYFGNLRKKLKFLVEDNFFFFPKRENNVYYSELDDIILSNPSIYLRYDNQSYTILEKPDHRFFLHNCAYSIFNVNAEIIKSFVDDYFHFLDEKEVLSKKKNLFSFKKKEYFLELGAKYCNNILDNYTKHTNVFLDVQLEKVLSFVITKSGKNSEIQGYSLDLNPLKIVSQLTQRLPKYDEKLGKGSIYDSFFVQFDGIQLKRVLNWDNSAKYYNTYLDNHFIKLYYKIFNSKNNVLLSKNNNSLLNFDFKLNHSNSGGNNKEDASYNETRNTIQSKINNFSHVYDNLYPEDNHNNNMNSRNESEIFNLKADKTDSFDNSSLSEYNLVKNRKNRSTRSLSCPESHNEKVSLLSEGERDKVINSKKIASYDMHNNSCKNKKYKLKFFKNCTSDELDENELIVEDSILYKNHKVISKTINSSYNIDSYIHTGDNSYDNKIYGDSIHRFDTHKKTKNYRNIKLDNKTKNNCNINNNSSNYVLSMSEKTSCIIHLCHIKFNPLYPMFIVKLNEDDLNINICDYDIEFFFLILSNIYEHYNTQELSYKKKKILFLKKKIESLSKLNIKYYNKYFPINNDNNKLLKKKMYSKKKTPRLNALCSTKSEQIKKFKNKSQNEKGDTLDSNVTKSKLEKKNSERKKKKINKRDKKKTNCQNDPMKKGTYVRYLSDTNIRTTKELSVSKLHNEGLIYIDEPSVFSKYKSCNNEKEENGYRNTKEYPNSINVLKENQQKNISPHLNIDSELYKKGFLLQEKDEYYLKHSNYSDSVIFSNKNSNYFNEFPSTKNILRNEFYDQSKIKYNKKNELIKIPEIHSIDMIKNMNTKIIKKKKRRKNEWKKEEKIIYPNYISSDDDSWDDLLENYDSDESLDDNEKNDVQKMLIDIENIKKKIFNNNFIITCSFSFLIKKIVVRLWKRKTPLKVQDKSTILKGSNSYQLNEKYNYLENKSTLMHQNINNSSKSKLDKKDIYNFDNVIGKHDINMINNNEWNKNNFINSHNFITLNDCLQKNMFNNMQHAVPMYTFIFSELCFIARVEKDNSIYVLYSMNNMEIRDETNITLLSMSSIYHGNTKSIEKNASNFGQKKIDKKKKKNNNKTKHIDKNRGINKNITSDNILHDLHQQKCDDTIETEDIFLDYSISNIELPDLRKTHLVLLYFGSLFKNNHTFKFILNRNKIMIFWEVIDECMTWIININDMLQKLHTIDDEIINRLNNSEIKHLESLQRLQKINYDIIYNKENNYISLPCKDYKILICSLINYYNLKFQNSINCEYLYNAYENDIEDILQYTDLDIKQNDFCILTNNNNLKNNSNNKNGVIFIDNTENINHTIKDILFHENYFFNYTFNKINSKKHIYAVLYDDNIKSVDTWEIVKDQKIETNEDVENKIINSKSLQKYDLRDRITNKMIKNDEFIRIPNYSNQLSNNTDRSVTFDDFSSEQNCNNCFHLTNLDYTAYTKELCKANDYPYVHIDIDINYSEIWISLEPIRIPQRKKIYLLENNTPNAYYSYMKNKKPKKKSNNKRKDSEIKDKRKTYSKSYKKSTISNNGLILNMNSSKKNMNHDENDSEKTQQKTKNKLYQKIKSCKNVNIENPYVLATKGCFKSVIFFLLYNENEKKIKENEINNNRIIKDENNNRKNITNLTTYNTCVNPQHFSSLKTLNKENDEQIKLKYNTNEILKYSNLNNDINVNDFYKNKLNEWGNLMSPLLPCIVNINILFSQITSAISKPVTKNPFLKAYIDWNNIPYNNIILQPCRANFNLEIKIPSLEILLMRCLGINKITSLNFQKKTNFFYNNQVEGIDMKFSFEPIVLNVDSHMLTLLHQLYTIVIDFYNYFTKICSNKDIENEDEIFFRINSQHTNYDDSLSEYMMNDIFYSDISDVPIHINVSDHSLCDIQLFSNKNILQKKNKLYENDNLNKSFTSFGLNKATSQEERGIYENSKFEIIEKALSFNGEQNYGKDVNAYQRNASVSHKENCEPFINHTMEKNVDNKNENYNDNHNENKREDAKDAYNILDENTFNILIMNFIENTKINCQIGFDVITFQIWDSNTAYNRCSLNFVIEYFNANFSSLNECDKNLNDTNLYDPDLNYSDLKHCLNYKPTGNELFYNNDTVCINKVNEVDIANKCTDKCNDNNNDKNKYMIFKSNTPDFIAENAITQGDVYNKEEYLVYPYYFRDNHPNNINKKNIHFNNSAIKCDNNPHSILSKNKDVTHTLYNFNTCNESENNSKSLDKLYKTSFENNHNNVTFSSKLQCESANKVNKNIYDEIHLSKNGDEYSEKEKDKYLGNNDGNGERMGIFNKSKFLKNIENFNFEVKKLFKKIIFRKKNDEDMHVYERTHFGPLNGRNNKYENGNNIFLKNNCTLKDVKQNNDNKINNNIECKIEFLVYCEHFNKKENSYQTFIEPMCTEIIAIKKDLISPIHLYYYFSWININMNLNFLDNILSLCCSVIFSIITQRTRLLLGKHMSDSYYRKNNKKITQTGKSEKNDNISSKNPYIHGNLLQQPEYDDNTTEKKNISEIDDAHTSTILRNFYEEMNDDQYKDAFIITNQNILFRYNKFDVLNSVNKSLDTYIFGDFILEKLLRNYQYSCQYPGDYLEKYENVFNLDKSRGKPENLLYIKLFNYIKKKKISEMNHICKINNLLGQPIAICTIDEQDYLPSDDYTSMNIENNNPDNILNHQNYLNRHTVLLNTINTLSKIKQSNDSSTVFNNNTNIDKMKCDDNRKLKEINGKNGKKKEKGEKENKWHHRESTIIYDENKKKKLSKSYNNKKENHQIRQNTLYSEIYEQSENVTNSKHFKNNHKNFTDSFNKNTNKSLKYQWKILGNNESLDLPTYENGKVKFFLIRFRLLNYIYDIPSNILNTENVNEDVIRLVIPERVLPANINKQVEQELYNEEYLEVEKNLSLKGKYHTIYPSNYYTPKKNTTNKEYTWKPFNIPQPRNNLYIFFRTSNKISHEEKNECDFFLSSILAIKNNTDFPIYIYKSVPGNTNQNGIFKEYFHKYNNIPSPPPTYTLKIDKKIEKYIQNNINNDNYMNKKISPINSVNQNDTTQEGRKKNTKQVNENYHNDTYLYMNNNKSCANKNEDNNNFIKNKTYMCGRKYIKSIFPLMKLSAIEHYISGDIKFSSLAPLKYKNQKTKKRNKEKKRIKNELKKKLVKQKIKEIYIKNIMKKIKNKKINKYQQINSNNKSQEFRRKHTILNRNIMSINDPFFNFLKRSPNLVDAHKQKLSAESLSITNLSNITLSSLPNSIFSFDTQTSNSCNYDSSLCDYDKDSYEEQVLLNEYFKKHDENKNGLDIIEISNNTDKLIPVPLYWLVAENAFIWLSIKNEKIHNTNLYAFLDEEYNADYICTKNTLDNILNYQSPFLPNVLKLFKPNLIRLKNHLLYENKMLTQSSINKNDNNNNNHNCIKKSVHTGVNQNSININDKNNVNSIENYNLNYFNLKELYFTATIISVYNPNYVLNKKDAHNFYQINIDHSLMINNGLPKTMHFKYEIYHSKLKKEVKKTLNSFSSYYSTDKSIEYQSSTTIDKSFSLESINKNHNIDHPINTALSNDENTPTYDKKHGKFDNDDHEINKIQLNNTFDNLENQIDTHDNNNNKSSFNSILNDINTLNAGEKMDEKHNDETQKEKESEEKKQLAVSIAKFNENLWNENNKSDHVNYEDEMHPKSSATNITNDKKLFIKKNTNKKNVYIYKNINEENAQRNSLLQKNNFIVNIKNEIDKDIYEIKIDPGQSIRLPFIPNTANISFDGYYSNPISINYPNKKGREKIILEKSITHDIDSFFTLDCEESTIENKNELRKNNNLKCINTTINNNVLSTDINSQKCAIEQNEHKNTMLTKTNVLSPSKTSIGINPDNIQTTIDSLIDDKNILDKYVDHNKKSKYDEYQNKLTIWAIFNDFYETTKNRYQDISLKKIHHGTCILSCTFFVSACVINRLNYPIKIKSLSNNNEIVIEPYVRKLLSCEFSSYRNKVVIPLETLKEVENLMNYPLKRNIIKKKLLKKTRNSLDKTNRNIITHITDIDRNIDNCRDCNKNNSNSNNAIISENKNINNSNNRISNEITQVNDSAINEQVLDVQDSTKNQELKKNNEINFENDCGQNNIPKQTEYDKANIFIDVKKNKKQHCFFYRSNINKPLESESFKLTDLSITRLECNNRSKNIPQLKYSIYMSIAPMPFFRTTVMEILPYIVIINNTKTNLIFQEYIKNYTYFKYNTIEPGKHVEFHPQSKKKAMLKMCGIFDNGINYIIDDFLQKELYLERLEKQNKNILNVIKKNGSINSNKNTQHKKIDKKIGNNDILNLPQKLSALIDMGKYNEIGKNINSVKYDDIIRNNNKYNDINKHDNTIFNNMNNNFLPKNIFSSTDTNSEAGTISRRNTFKQNNTTVNKSQKIDDLKFLFWSESLDLTRVGIVYFRHPVISYENFKKEEMKLKMLNYLLKNNDKKNDNYLNIYNELIKYKDIPYEYSCCSMEVTTFKGCKFIRFQDIDVVPYYLINLTKYDLNLKQIGIFEHSEILHKIPKKEQKTFDEIFKNYALNFSFYNPYKETKLKISILASCTKKNKNKGGKKKNKKKTKKKTDNGINKLTGYSNDKYANLKYVKKLKNHLTNKINYLNFLSTNYVKSNENAKIINDQIFRLKLFSKQIEKLNDGNMDIVDLESSNNITLLNLKLGDTFIYVSCTKKTYNGKTILYFENYNDLINNLLNFSSIPFNNNYNHNLIKSYKFIRNKINNIYLKGKNIKLNKFPSMEYKNMSNLKNKKKENSKLRYLLNLFHKNGKNQLYKKETNTYISNTIKYLNSNKANKTLDKSQHITLNLNVFAHFIFKGLGLSISNHNLEEILYLSMEYILIVYKQISENDLLHINVGWLQIDNHTKNSDYKNVMLPIPDLHKSEKNKENKNEQDINLEYNTSISIIDKLKKNNDDNKKTIYENEKYNSKLNKSHIYYTNNSNQNFSKSYSYNILNNLYYDKENKPNKHKDDDNLYFDESRLLVSTNKNSPLYNSYKIYIPSFFYIEYNSILSITIIKKRKGNMKNFLELSEIKVKLSPMSINIDSYFIIEMLKIFDELLKILDYDLNDYNSLNVEKNIEIQDTNFDCLEYKKNIGPLEELIKNFISKDYHLYEKLANIKFKDVYKNIHDKTYDGKNLLHYNTNDNIIDIRTHLTMATQCKELEKTHTIVDGTEFKYKANSNDMLTKSVCDDKKRDSILGNDNIYSIICEDQNRKITNNIDRQSDERNNNNGYDNNSYNKNDKIHESGLNSEYKNSIVDVENDIEKGIQQNDEGKFELFENPQKNKEVENKIDNFDQTILLNEEKVNYLQTYMKNYKAVLNNRKNILKIIQNINMKNDLTNFENIFISKLEINEIKLIINIKNKSLSYEKKSEIMDSNIMNALTLLIMNIPNISDAHLYFEKEIKKNMCGSLYALMLNEIMNDYINNGMNQRFNVLGAIDFIGNPLSIYKHWKKGYQQFINDLKKSVDSCSFPLLFCILLLNIIGSFGKSILAGILEGVSRFCASWNTCFERFSRNADNFSIITNSNLFQNEILDQPSNIGEGVYYGCQSFLHILTISFFNIIYKPYIALKKRNRGFRKNEKKGKLKISITNFKLLLFAIFSSFSSLFFGFFNGILSFFTFLFIGTLNQIQTLPMKSIVRPPKMSVIKEYAKFVNYEYPLSFSSYIINEKKKKKKDLLKKNVIAIILLYKIKNNNSNTIKNFLWVNNREIGYCEKDKLLWSIYINWIIKVDILLIQLDNGEMKKCTFINPENCKEKQAEQNGDCVESNEYKNYEENKGDNQKKIKESNNDHSKKNDENSKWAFLQNLFTPKHYRQLLDFTPSYYIRILYKSAYKENSPYDRNKIINYDLNKKNDISCKIKKTFKKNKYEKYFEEAFKKEHMLYEENSEINERDNNMENGEKYTKYKQNNNENAKKSSSNKNNYYFKQTSSSDDNDNKRDITFTLQTEAIQNEKNKNKNEKNKNKNKKNKDIYQHNQEKHKIEHKKPQKNQLKKRKKQKYLYISKLVKCESKEVALHAFSLLLSFIKHKSPYYLNPRH</sequence>
<feature type="transmembrane region" description="Helical" evidence="4">
    <location>
        <begin position="6677"/>
        <end position="6694"/>
    </location>
</feature>
<evidence type="ECO:0000313" key="8">
    <source>
        <dbReference type="Proteomes" id="UP000072904"/>
    </source>
</evidence>
<feature type="compositionally biased region" description="Basic residues" evidence="3">
    <location>
        <begin position="1730"/>
        <end position="1745"/>
    </location>
</feature>
<feature type="compositionally biased region" description="Low complexity" evidence="3">
    <location>
        <begin position="7001"/>
        <end position="7015"/>
    </location>
</feature>
<protein>
    <recommendedName>
        <fullName evidence="9">Chloroquine resistance marker protein</fullName>
    </recommendedName>
</protein>
<dbReference type="EMBL" id="LM993667">
    <property type="protein sequence ID" value="VTZ80993.1"/>
    <property type="molecule type" value="Genomic_DNA"/>
</dbReference>
<feature type="region of interest" description="Disordered" evidence="3">
    <location>
        <begin position="2169"/>
        <end position="2192"/>
    </location>
</feature>
<evidence type="ECO:0000256" key="4">
    <source>
        <dbReference type="SAM" id="Phobius"/>
    </source>
</evidence>
<proteinExistence type="inferred from homology"/>
<reference evidence="5" key="2">
    <citation type="submission" date="2014-05" db="EMBL/GenBank/DDBJ databases">
        <authorList>
            <person name="Aslett A.Martin."/>
            <person name="De Silva Nishadi"/>
        </authorList>
    </citation>
    <scope>NUCLEOTIDE SEQUENCE</scope>
    <source>
        <strain evidence="5">YM</strain>
    </source>
</reference>
<dbReference type="Proteomes" id="UP000072874">
    <property type="component" value="Chromosome 13"/>
</dbReference>
<feature type="region of interest" description="Disordered" evidence="3">
    <location>
        <begin position="247"/>
        <end position="278"/>
    </location>
</feature>
<feature type="compositionally biased region" description="Basic and acidic residues" evidence="3">
    <location>
        <begin position="2648"/>
        <end position="2659"/>
    </location>
</feature>
<feature type="region of interest" description="Disordered" evidence="3">
    <location>
        <begin position="5647"/>
        <end position="5668"/>
    </location>
</feature>
<feature type="region of interest" description="Disordered" evidence="3">
    <location>
        <begin position="2596"/>
        <end position="2625"/>
    </location>
</feature>
<dbReference type="VEuPathDB" id="PlasmoDB:PY17X_1362500"/>
<evidence type="ECO:0000256" key="3">
    <source>
        <dbReference type="SAM" id="MobiDB-lite"/>
    </source>
</evidence>
<dbReference type="GeneID" id="3830125"/>
<feature type="region of interest" description="Disordered" evidence="3">
    <location>
        <begin position="1703"/>
        <end position="1753"/>
    </location>
</feature>
<feature type="region of interest" description="Disordered" evidence="3">
    <location>
        <begin position="2642"/>
        <end position="2661"/>
    </location>
</feature>
<feature type="region of interest" description="Disordered" evidence="3">
    <location>
        <begin position="6312"/>
        <end position="6339"/>
    </location>
</feature>
<dbReference type="EMBL" id="LK934641">
    <property type="protein sequence ID" value="CDU20235.1"/>
    <property type="molecule type" value="Genomic_DNA"/>
</dbReference>
<dbReference type="OrthoDB" id="428159at2759"/>
<feature type="region of interest" description="Disordered" evidence="3">
    <location>
        <begin position="4706"/>
        <end position="4725"/>
    </location>
</feature>
<keyword evidence="4" id="KW-1133">Transmembrane helix</keyword>
<feature type="compositionally biased region" description="Basic residues" evidence="3">
    <location>
        <begin position="2177"/>
        <end position="2188"/>
    </location>
</feature>
<feature type="compositionally biased region" description="Basic residues" evidence="3">
    <location>
        <begin position="2599"/>
        <end position="2609"/>
    </location>
</feature>
<dbReference type="VEuPathDB" id="PlasmoDB:Py17XNL_001303457"/>
<feature type="coiled-coil region" evidence="2">
    <location>
        <begin position="4659"/>
        <end position="4686"/>
    </location>
</feature>
<dbReference type="Proteomes" id="UP000072904">
    <property type="component" value="Chromosome 13"/>
</dbReference>
<feature type="region of interest" description="Disordered" evidence="3">
    <location>
        <begin position="7042"/>
        <end position="7088"/>
    </location>
</feature>
<dbReference type="OMA" id="IYLRYDN"/>
<dbReference type="InterPro" id="IPR026847">
    <property type="entry name" value="VPS13"/>
</dbReference>
<feature type="compositionally biased region" description="Polar residues" evidence="3">
    <location>
        <begin position="4129"/>
        <end position="4139"/>
    </location>
</feature>
<evidence type="ECO:0000313" key="6">
    <source>
        <dbReference type="EMBL" id="VTZ80993.1"/>
    </source>
</evidence>
<feature type="compositionally biased region" description="Low complexity" evidence="3">
    <location>
        <begin position="6322"/>
        <end position="6332"/>
    </location>
</feature>
<dbReference type="VEuPathDB" id="PlasmoDB:PYYM_1358900"/>
<organism evidence="5 8">
    <name type="scientific">Plasmodium yoelii</name>
    <dbReference type="NCBI Taxonomy" id="5861"/>
    <lineage>
        <taxon>Eukaryota</taxon>
        <taxon>Sar</taxon>
        <taxon>Alveolata</taxon>
        <taxon>Apicomplexa</taxon>
        <taxon>Aconoidasida</taxon>
        <taxon>Haemosporida</taxon>
        <taxon>Plasmodiidae</taxon>
        <taxon>Plasmodium</taxon>
        <taxon>Plasmodium (Vinckeia)</taxon>
    </lineage>
</organism>
<keyword evidence="4" id="KW-0472">Membrane</keyword>
<dbReference type="GO" id="GO:0045053">
    <property type="term" value="P:protein retention in Golgi apparatus"/>
    <property type="evidence" value="ECO:0007669"/>
    <property type="project" value="TreeGrafter"/>
</dbReference>
<dbReference type="RefSeq" id="XP_022813738.1">
    <property type="nucleotide sequence ID" value="XM_022957298.1"/>
</dbReference>
<evidence type="ECO:0000256" key="2">
    <source>
        <dbReference type="SAM" id="Coils"/>
    </source>
</evidence>
<evidence type="ECO:0000313" key="5">
    <source>
        <dbReference type="EMBL" id="CDU20235.1"/>
    </source>
</evidence>
<reference evidence="7 8" key="1">
    <citation type="journal article" date="2014" name="BMC Biol.">
        <title>A comprehensive evaluation of rodent malaria parasite genomes and gene expression.</title>
        <authorList>
            <person name="Otto T.D."/>
            <person name="Bohme U."/>
            <person name="Jackson A.P."/>
            <person name="Hunt M."/>
            <person name="Franke-Fayard B."/>
            <person name="Hoeijmakers W.A."/>
            <person name="Religa A.A."/>
            <person name="Robertson L."/>
            <person name="Sanders M."/>
            <person name="Ogun S.A."/>
            <person name="Cunningham D."/>
            <person name="Erhart A."/>
            <person name="Billker O."/>
            <person name="Khan S.M."/>
            <person name="Stunnenberg H.G."/>
            <person name="Langhorne J."/>
            <person name="Holder A.A."/>
            <person name="Waters A.P."/>
            <person name="Newbold C.I."/>
            <person name="Pain A."/>
            <person name="Berriman M."/>
            <person name="Janse C.J."/>
        </authorList>
    </citation>
    <scope>NUCLEOTIDE SEQUENCE [LARGE SCALE GENOMIC DNA]</scope>
    <source>
        <strain evidence="6 7">17X</strain>
        <strain evidence="5 8">YM</strain>
    </source>
</reference>
<dbReference type="VEuPathDB" id="PlasmoDB:PY02945"/>
<dbReference type="PANTHER" id="PTHR16166">
    <property type="entry name" value="VACUOLAR PROTEIN SORTING-ASSOCIATED PROTEIN VPS13"/>
    <property type="match status" value="1"/>
</dbReference>
<accession>A0A078KHN8</accession>
<feature type="transmembrane region" description="Helical" evidence="4">
    <location>
        <begin position="6637"/>
        <end position="6657"/>
    </location>
</feature>
<evidence type="ECO:0000256" key="1">
    <source>
        <dbReference type="ARBA" id="ARBA00006545"/>
    </source>
</evidence>
<name>A0A078KHN8_PLAYE</name>
<feature type="compositionally biased region" description="Basic residues" evidence="3">
    <location>
        <begin position="255"/>
        <end position="274"/>
    </location>
</feature>
<evidence type="ECO:0000313" key="7">
    <source>
        <dbReference type="Proteomes" id="UP000072874"/>
    </source>
</evidence>
<feature type="compositionally biased region" description="Basic residues" evidence="3">
    <location>
        <begin position="5647"/>
        <end position="5663"/>
    </location>
</feature>
<comment type="similarity">
    <text evidence="1">Belongs to the VPS13 family.</text>
</comment>
<feature type="region of interest" description="Disordered" evidence="3">
    <location>
        <begin position="6868"/>
        <end position="6889"/>
    </location>
</feature>
<feature type="compositionally biased region" description="Basic residues" evidence="3">
    <location>
        <begin position="7074"/>
        <end position="7088"/>
    </location>
</feature>
<keyword evidence="2" id="KW-0175">Coiled coil</keyword>